<reference evidence="2" key="1">
    <citation type="submission" date="2022-08" db="EMBL/GenBank/DDBJ databases">
        <title>Genomic Encyclopedia of Type Strains, Phase V (KMG-V): Genome sequencing to study the core and pangenomes of soil and plant-associated prokaryotes.</title>
        <authorList>
            <person name="Whitman W."/>
        </authorList>
    </citation>
    <scope>NUCLEOTIDE SEQUENCE</scope>
    <source>
        <strain evidence="2">SP3002</strain>
    </source>
</reference>
<gene>
    <name evidence="2" type="ORF">GGP99_001628</name>
</gene>
<organism evidence="2 3">
    <name type="scientific">Salinibacter ruber</name>
    <dbReference type="NCBI Taxonomy" id="146919"/>
    <lineage>
        <taxon>Bacteria</taxon>
        <taxon>Pseudomonadati</taxon>
        <taxon>Rhodothermota</taxon>
        <taxon>Rhodothermia</taxon>
        <taxon>Rhodothermales</taxon>
        <taxon>Salinibacteraceae</taxon>
        <taxon>Salinibacter</taxon>
    </lineage>
</organism>
<protein>
    <submittedName>
        <fullName evidence="2">Uncharacterized protein</fullName>
    </submittedName>
</protein>
<sequence length="264" mass="29345">MPAVFGGEEFSNWAHAPRKDPDEKVRHEIDFSDRLADTDQISSASWAGDPAGDLSFGSVSAAGGSTEAIVGAGESGTFYRVTATIDTSDGLVLKRGYTLPVGDIYAEPEDLSMRRAAFMARQFLRDRPSDNELNFGELQSSFDDMRRAVRSALSDWNSTQPHTSHDLDQFPVEARRLLYQKTAVETLRSAAQSEGRNQYSYSDQGFSAEENSHAPAFMQFAQRLNAEYEKKKQKYKAASNAQRYWGGMSIDERYGNGAFGDHLH</sequence>
<comment type="caution">
    <text evidence="2">The sequence shown here is derived from an EMBL/GenBank/DDBJ whole genome shotgun (WGS) entry which is preliminary data.</text>
</comment>
<dbReference type="RefSeq" id="WP_259258171.1">
    <property type="nucleotide sequence ID" value="NZ_JANTZM010000007.1"/>
</dbReference>
<feature type="region of interest" description="Disordered" evidence="1">
    <location>
        <begin position="1"/>
        <end position="24"/>
    </location>
</feature>
<evidence type="ECO:0000313" key="2">
    <source>
        <dbReference type="EMBL" id="MCS4157664.1"/>
    </source>
</evidence>
<evidence type="ECO:0000256" key="1">
    <source>
        <dbReference type="SAM" id="MobiDB-lite"/>
    </source>
</evidence>
<dbReference type="Pfam" id="PF23148">
    <property type="entry name" value="Gp77"/>
    <property type="match status" value="1"/>
</dbReference>
<name>A0AAW5P7F9_9BACT</name>
<proteinExistence type="predicted"/>
<evidence type="ECO:0000313" key="3">
    <source>
        <dbReference type="Proteomes" id="UP001155110"/>
    </source>
</evidence>
<dbReference type="Proteomes" id="UP001155110">
    <property type="component" value="Unassembled WGS sequence"/>
</dbReference>
<dbReference type="AlphaFoldDB" id="A0AAW5P7F9"/>
<dbReference type="EMBL" id="JANTZM010000007">
    <property type="protein sequence ID" value="MCS4157664.1"/>
    <property type="molecule type" value="Genomic_DNA"/>
</dbReference>
<dbReference type="InterPro" id="IPR056928">
    <property type="entry name" value="Gp77-like"/>
</dbReference>
<accession>A0AAW5P7F9</accession>